<evidence type="ECO:0000313" key="2">
    <source>
        <dbReference type="Ensembl" id="ENSMMMP00000020173.1"/>
    </source>
</evidence>
<reference evidence="2" key="1">
    <citation type="submission" date="2025-08" db="UniProtKB">
        <authorList>
            <consortium name="Ensembl"/>
        </authorList>
    </citation>
    <scope>IDENTIFICATION</scope>
</reference>
<organism evidence="2 3">
    <name type="scientific">Marmota marmota marmota</name>
    <name type="common">Alpine marmot</name>
    <dbReference type="NCBI Taxonomy" id="9994"/>
    <lineage>
        <taxon>Eukaryota</taxon>
        <taxon>Metazoa</taxon>
        <taxon>Chordata</taxon>
        <taxon>Craniata</taxon>
        <taxon>Vertebrata</taxon>
        <taxon>Euteleostomi</taxon>
        <taxon>Mammalia</taxon>
        <taxon>Eutheria</taxon>
        <taxon>Euarchontoglires</taxon>
        <taxon>Glires</taxon>
        <taxon>Rodentia</taxon>
        <taxon>Sciuromorpha</taxon>
        <taxon>Sciuridae</taxon>
        <taxon>Xerinae</taxon>
        <taxon>Marmotini</taxon>
        <taxon>Marmota</taxon>
    </lineage>
</organism>
<dbReference type="GeneTree" id="ENSGT00620000088615"/>
<feature type="region of interest" description="Disordered" evidence="1">
    <location>
        <begin position="52"/>
        <end position="71"/>
    </location>
</feature>
<dbReference type="AlphaFoldDB" id="A0A8C5ZWU1"/>
<evidence type="ECO:0000313" key="3">
    <source>
        <dbReference type="Proteomes" id="UP000694407"/>
    </source>
</evidence>
<keyword evidence="3" id="KW-1185">Reference proteome</keyword>
<sequence length="123" mass="12951">MRGCLWNRGQLSPKPSVCSFDELHALDRAWYTFPLLQSRGSTLWAPGRASRANGISLGTERGGTETRKSRPNWSVRKVLGRGGEGVDGGPALPAVAIVTESAPLGVGADSGVVAPTSEPMVIH</sequence>
<dbReference type="Proteomes" id="UP000694407">
    <property type="component" value="Unplaced"/>
</dbReference>
<dbReference type="Ensembl" id="ENSMMMT00000022931.1">
    <property type="protein sequence ID" value="ENSMMMP00000020173.1"/>
    <property type="gene ID" value="ENSMMMG00000017816.1"/>
</dbReference>
<protein>
    <submittedName>
        <fullName evidence="2">Uncharacterized protein</fullName>
    </submittedName>
</protein>
<name>A0A8C5ZWU1_MARMA</name>
<reference evidence="2" key="2">
    <citation type="submission" date="2025-09" db="UniProtKB">
        <authorList>
            <consortium name="Ensembl"/>
        </authorList>
    </citation>
    <scope>IDENTIFICATION</scope>
</reference>
<evidence type="ECO:0000256" key="1">
    <source>
        <dbReference type="SAM" id="MobiDB-lite"/>
    </source>
</evidence>
<proteinExistence type="predicted"/>
<accession>A0A8C5ZWU1</accession>